<comment type="similarity">
    <text evidence="1">Belongs to the transferase hexapeptide repeat family.</text>
</comment>
<organism evidence="4 5">
    <name type="scientific">Legionella dresdenensis</name>
    <dbReference type="NCBI Taxonomy" id="450200"/>
    <lineage>
        <taxon>Bacteria</taxon>
        <taxon>Pseudomonadati</taxon>
        <taxon>Pseudomonadota</taxon>
        <taxon>Gammaproteobacteria</taxon>
        <taxon>Legionellales</taxon>
        <taxon>Legionellaceae</taxon>
        <taxon>Legionella</taxon>
    </lineage>
</organism>
<dbReference type="Proteomes" id="UP001595758">
    <property type="component" value="Unassembled WGS sequence"/>
</dbReference>
<dbReference type="InterPro" id="IPR001451">
    <property type="entry name" value="Hexapep"/>
</dbReference>
<dbReference type="SUPFAM" id="SSF51161">
    <property type="entry name" value="Trimeric LpxA-like enzymes"/>
    <property type="match status" value="1"/>
</dbReference>
<dbReference type="EMBL" id="JBHSAB010000001">
    <property type="protein sequence ID" value="MFC3907953.1"/>
    <property type="molecule type" value="Genomic_DNA"/>
</dbReference>
<dbReference type="InterPro" id="IPR045304">
    <property type="entry name" value="LbH_SAT"/>
</dbReference>
<evidence type="ECO:0000313" key="4">
    <source>
        <dbReference type="EMBL" id="MFC3907953.1"/>
    </source>
</evidence>
<dbReference type="EC" id="2.3.1.30" evidence="4"/>
<accession>A0ABV8CCB5</accession>
<keyword evidence="2 4" id="KW-0808">Transferase</keyword>
<evidence type="ECO:0000256" key="2">
    <source>
        <dbReference type="ARBA" id="ARBA00022679"/>
    </source>
</evidence>
<evidence type="ECO:0000313" key="5">
    <source>
        <dbReference type="Proteomes" id="UP001595758"/>
    </source>
</evidence>
<protein>
    <submittedName>
        <fullName evidence="4">Serine O-acetyltransferase</fullName>
        <ecNumber evidence="4">2.3.1.30</ecNumber>
    </submittedName>
</protein>
<evidence type="ECO:0000256" key="1">
    <source>
        <dbReference type="ARBA" id="ARBA00007274"/>
    </source>
</evidence>
<proteinExistence type="inferred from homology"/>
<dbReference type="CDD" id="cd03354">
    <property type="entry name" value="LbH_SAT"/>
    <property type="match status" value="1"/>
</dbReference>
<keyword evidence="5" id="KW-1185">Reference proteome</keyword>
<sequence length="152" mass="16269">MNAIKLYRLGRMFYKRKIPFFPTLIRNCMFLLYNSYIPVSAEIGEGTVFAYGAIGVVLHSDSKIGRNCVIGQGVTIGAKEGYFSKEVNPAPVIGDNCYIAAGAKILGDIKIGNNCIIAAGATVLSSAPDNSVLVGSPAKIVKSTEMDYLAIR</sequence>
<name>A0ABV8CCB5_9GAMM</name>
<dbReference type="Pfam" id="PF00132">
    <property type="entry name" value="Hexapep"/>
    <property type="match status" value="1"/>
</dbReference>
<dbReference type="PIRSF" id="PIRSF000441">
    <property type="entry name" value="CysE"/>
    <property type="match status" value="1"/>
</dbReference>
<dbReference type="RefSeq" id="WP_382340756.1">
    <property type="nucleotide sequence ID" value="NZ_JBHSAB010000001.1"/>
</dbReference>
<gene>
    <name evidence="4" type="ORF">ACFORL_02510</name>
</gene>
<dbReference type="InterPro" id="IPR011004">
    <property type="entry name" value="Trimer_LpxA-like_sf"/>
</dbReference>
<dbReference type="InterPro" id="IPR005881">
    <property type="entry name" value="Ser_O-AcTrfase"/>
</dbReference>
<reference evidence="5" key="1">
    <citation type="journal article" date="2019" name="Int. J. Syst. Evol. Microbiol.">
        <title>The Global Catalogue of Microorganisms (GCM) 10K type strain sequencing project: providing services to taxonomists for standard genome sequencing and annotation.</title>
        <authorList>
            <consortium name="The Broad Institute Genomics Platform"/>
            <consortium name="The Broad Institute Genome Sequencing Center for Infectious Disease"/>
            <person name="Wu L."/>
            <person name="Ma J."/>
        </authorList>
    </citation>
    <scope>NUCLEOTIDE SEQUENCE [LARGE SCALE GENOMIC DNA]</scope>
    <source>
        <strain evidence="5">CCUG 59858</strain>
    </source>
</reference>
<dbReference type="GO" id="GO:0009001">
    <property type="term" value="F:serine O-acetyltransferase activity"/>
    <property type="evidence" value="ECO:0007669"/>
    <property type="project" value="UniProtKB-EC"/>
</dbReference>
<dbReference type="PANTHER" id="PTHR42811">
    <property type="entry name" value="SERINE ACETYLTRANSFERASE"/>
    <property type="match status" value="1"/>
</dbReference>
<keyword evidence="3 4" id="KW-0012">Acyltransferase</keyword>
<comment type="caution">
    <text evidence="4">The sequence shown here is derived from an EMBL/GenBank/DDBJ whole genome shotgun (WGS) entry which is preliminary data.</text>
</comment>
<dbReference type="Gene3D" id="2.160.10.10">
    <property type="entry name" value="Hexapeptide repeat proteins"/>
    <property type="match status" value="1"/>
</dbReference>
<evidence type="ECO:0000256" key="3">
    <source>
        <dbReference type="ARBA" id="ARBA00023315"/>
    </source>
</evidence>